<feature type="region of interest" description="Disordered" evidence="1">
    <location>
        <begin position="529"/>
        <end position="609"/>
    </location>
</feature>
<proteinExistence type="predicted"/>
<feature type="compositionally biased region" description="Low complexity" evidence="1">
    <location>
        <begin position="392"/>
        <end position="421"/>
    </location>
</feature>
<feature type="compositionally biased region" description="Low complexity" evidence="1">
    <location>
        <begin position="470"/>
        <end position="479"/>
    </location>
</feature>
<evidence type="ECO:0000256" key="2">
    <source>
        <dbReference type="SAM" id="Phobius"/>
    </source>
</evidence>
<feature type="compositionally biased region" description="Polar residues" evidence="1">
    <location>
        <begin position="529"/>
        <end position="545"/>
    </location>
</feature>
<dbReference type="AlphaFoldDB" id="A0AAD4D209"/>
<feature type="region of interest" description="Disordered" evidence="1">
    <location>
        <begin position="362"/>
        <end position="480"/>
    </location>
</feature>
<comment type="caution">
    <text evidence="3">The sequence shown here is derived from an EMBL/GenBank/DDBJ whole genome shotgun (WGS) entry which is preliminary data.</text>
</comment>
<feature type="compositionally biased region" description="Polar residues" evidence="1">
    <location>
        <begin position="363"/>
        <end position="376"/>
    </location>
</feature>
<keyword evidence="2" id="KW-0812">Transmembrane</keyword>
<feature type="compositionally biased region" description="Polar residues" evidence="1">
    <location>
        <begin position="446"/>
        <end position="464"/>
    </location>
</feature>
<evidence type="ECO:0000313" key="3">
    <source>
        <dbReference type="EMBL" id="KAG0257121.1"/>
    </source>
</evidence>
<reference evidence="3" key="1">
    <citation type="journal article" date="2020" name="Fungal Divers.">
        <title>Resolving the Mortierellaceae phylogeny through synthesis of multi-gene phylogenetics and phylogenomics.</title>
        <authorList>
            <person name="Vandepol N."/>
            <person name="Liber J."/>
            <person name="Desiro A."/>
            <person name="Na H."/>
            <person name="Kennedy M."/>
            <person name="Barry K."/>
            <person name="Grigoriev I.V."/>
            <person name="Miller A.N."/>
            <person name="O'Donnell K."/>
            <person name="Stajich J.E."/>
            <person name="Bonito G."/>
        </authorList>
    </citation>
    <scope>NUCLEOTIDE SEQUENCE</scope>
    <source>
        <strain evidence="3">NRRL 28262</strain>
    </source>
</reference>
<accession>A0AAD4D209</accession>
<protein>
    <submittedName>
        <fullName evidence="3">Uncharacterized protein</fullName>
    </submittedName>
</protein>
<organism evidence="3 4">
    <name type="scientific">Linnemannia exigua</name>
    <dbReference type="NCBI Taxonomy" id="604196"/>
    <lineage>
        <taxon>Eukaryota</taxon>
        <taxon>Fungi</taxon>
        <taxon>Fungi incertae sedis</taxon>
        <taxon>Mucoromycota</taxon>
        <taxon>Mortierellomycotina</taxon>
        <taxon>Mortierellomycetes</taxon>
        <taxon>Mortierellales</taxon>
        <taxon>Mortierellaceae</taxon>
        <taxon>Linnemannia</taxon>
    </lineage>
</organism>
<gene>
    <name evidence="3" type="ORF">BGZ95_005318</name>
</gene>
<feature type="compositionally biased region" description="Polar residues" evidence="1">
    <location>
        <begin position="585"/>
        <end position="609"/>
    </location>
</feature>
<feature type="transmembrane region" description="Helical" evidence="2">
    <location>
        <begin position="333"/>
        <end position="355"/>
    </location>
</feature>
<evidence type="ECO:0000256" key="1">
    <source>
        <dbReference type="SAM" id="MobiDB-lite"/>
    </source>
</evidence>
<keyword evidence="2" id="KW-1133">Transmembrane helix</keyword>
<sequence length="609" mass="65870">MSVPLYTYPCLTPSATGDLLLLGISPANEGTLNVHKVDLSNINSPLTYPYATQINTLEWTSKAPTACFPYPGNAASVALFAQFGSLTRFANVRGAGNIEGAINFPSTSFQSPKQFSFVASTGTFDFFHVYTNKTFPTTSSAWTGARFNGTDSLYSFQSYYTSQVPPGLPMISLGTFTPGSTSGYNVFFDSVGAGTIYSTVANTQPILANLNTNLVTLAKGQGVDMGGVKLSENAIPVTMDSVGYLLDKASDGTTVVYSINPSQSAKLMAVSTSSDVPLFSTVQSATAVGSKIVVYGVSNSSSVFFNSFDTSAGTWTGPNLIKPAKPESKGSSMGAIVGGIVGGLVVIALIAFFVIRKRRNRNKPTTVPAPTTNYQDPTKFENAATPPPAVPPTQQVYPLPQQHLQQQQQHQQGVYQQQQQQPTYDPHQAQLPPTSHYPMPQPSPAIYQQQQHFDPNVSQQQQHYDPNLPQQHQQQQQQQPYAYTPPTFIPQEQQQQQHLSTAPVIFQPQSPSGSSPTYTQAVYSPSINASEYPQTPVTPASQTAYPTPEYQHQHQHQHQYQHDKSQAVPSVPMPSNPQYVGSGVMATSTAASRPSNPQYVPQAGNEYTQ</sequence>
<name>A0AAD4D209_9FUNG</name>
<dbReference type="Proteomes" id="UP001194580">
    <property type="component" value="Unassembled WGS sequence"/>
</dbReference>
<dbReference type="EMBL" id="JAAAIL010002458">
    <property type="protein sequence ID" value="KAG0257121.1"/>
    <property type="molecule type" value="Genomic_DNA"/>
</dbReference>
<keyword evidence="4" id="KW-1185">Reference proteome</keyword>
<keyword evidence="2" id="KW-0472">Membrane</keyword>
<evidence type="ECO:0000313" key="4">
    <source>
        <dbReference type="Proteomes" id="UP001194580"/>
    </source>
</evidence>